<keyword evidence="1" id="KW-1133">Transmembrane helix</keyword>
<dbReference type="Proteomes" id="UP001164746">
    <property type="component" value="Chromosome 4"/>
</dbReference>
<feature type="transmembrane region" description="Helical" evidence="1">
    <location>
        <begin position="87"/>
        <end position="110"/>
    </location>
</feature>
<proteinExistence type="predicted"/>
<dbReference type="Gene3D" id="1.20.140.150">
    <property type="match status" value="1"/>
</dbReference>
<organism evidence="2 3">
    <name type="scientific">Mya arenaria</name>
    <name type="common">Soft-shell clam</name>
    <dbReference type="NCBI Taxonomy" id="6604"/>
    <lineage>
        <taxon>Eukaryota</taxon>
        <taxon>Metazoa</taxon>
        <taxon>Spiralia</taxon>
        <taxon>Lophotrochozoa</taxon>
        <taxon>Mollusca</taxon>
        <taxon>Bivalvia</taxon>
        <taxon>Autobranchia</taxon>
        <taxon>Heteroconchia</taxon>
        <taxon>Euheterodonta</taxon>
        <taxon>Imparidentia</taxon>
        <taxon>Neoheterodontei</taxon>
        <taxon>Myida</taxon>
        <taxon>Myoidea</taxon>
        <taxon>Myidae</taxon>
        <taxon>Mya</taxon>
    </lineage>
</organism>
<gene>
    <name evidence="2" type="ORF">MAR_009924</name>
</gene>
<feature type="transmembrane region" description="Helical" evidence="1">
    <location>
        <begin position="130"/>
        <end position="151"/>
    </location>
</feature>
<evidence type="ECO:0000313" key="2">
    <source>
        <dbReference type="EMBL" id="WAR03366.1"/>
    </source>
</evidence>
<keyword evidence="3" id="KW-1185">Reference proteome</keyword>
<feature type="transmembrane region" description="Helical" evidence="1">
    <location>
        <begin position="53"/>
        <end position="75"/>
    </location>
</feature>
<keyword evidence="1" id="KW-0472">Membrane</keyword>
<keyword evidence="1" id="KW-0812">Transmembrane</keyword>
<evidence type="ECO:0000313" key="3">
    <source>
        <dbReference type="Proteomes" id="UP001164746"/>
    </source>
</evidence>
<reference evidence="2" key="1">
    <citation type="submission" date="2022-11" db="EMBL/GenBank/DDBJ databases">
        <title>Centuries of genome instability and evolution in soft-shell clam transmissible cancer (bioRxiv).</title>
        <authorList>
            <person name="Hart S.F.M."/>
            <person name="Yonemitsu M.A."/>
            <person name="Giersch R.M."/>
            <person name="Beal B.F."/>
            <person name="Arriagada G."/>
            <person name="Davis B.W."/>
            <person name="Ostrander E.A."/>
            <person name="Goff S.P."/>
            <person name="Metzger M.J."/>
        </authorList>
    </citation>
    <scope>NUCLEOTIDE SEQUENCE</scope>
    <source>
        <strain evidence="2">MELC-2E11</strain>
        <tissue evidence="2">Siphon/mantle</tissue>
    </source>
</reference>
<feature type="transmembrane region" description="Helical" evidence="1">
    <location>
        <begin position="9"/>
        <end position="33"/>
    </location>
</feature>
<name>A0ABY7E335_MYAAR</name>
<accession>A0ABY7E335</accession>
<evidence type="ECO:0000256" key="1">
    <source>
        <dbReference type="SAM" id="Phobius"/>
    </source>
</evidence>
<dbReference type="EMBL" id="CP111015">
    <property type="protein sequence ID" value="WAR03366.1"/>
    <property type="molecule type" value="Genomic_DNA"/>
</dbReference>
<protein>
    <submittedName>
        <fullName evidence="2">Uncharacterized protein</fullName>
    </submittedName>
</protein>
<sequence>MSPKELRGLLLALVIVALVLLLVGFVSPGWIHIKANSGTTHIAYDYGIGTTRVLTTLTIAFSVLAVIMNVVNYLVNKKSTQEKDKPTKVAAVLATLLAGIMAIVPLQSYIDFNRRYITISAADDNDSPIYFPYSLFIFGIGFLLLLVANLISFVNIAKHYFQGNENTSHFENLHNIQQETRLS</sequence>